<evidence type="ECO:0008006" key="3">
    <source>
        <dbReference type="Google" id="ProtNLM"/>
    </source>
</evidence>
<dbReference type="Proteomes" id="UP000219994">
    <property type="component" value="Unassembled WGS sequence"/>
</dbReference>
<dbReference type="InterPro" id="IPR025447">
    <property type="entry name" value="DUF4192"/>
</dbReference>
<gene>
    <name evidence="1" type="ORF">B5766_10835</name>
</gene>
<dbReference type="Pfam" id="PF13830">
    <property type="entry name" value="DUF4192"/>
    <property type="match status" value="1"/>
</dbReference>
<accession>A0A2A6FPL3</accession>
<dbReference type="EMBL" id="NAEP01000051">
    <property type="protein sequence ID" value="PDQ34536.1"/>
    <property type="molecule type" value="Genomic_DNA"/>
</dbReference>
<name>A0A2A6FPL3_9MICO</name>
<organism evidence="1 2">
    <name type="scientific">Candidatus Lumbricidiphila eiseniae</name>
    <dbReference type="NCBI Taxonomy" id="1969409"/>
    <lineage>
        <taxon>Bacteria</taxon>
        <taxon>Bacillati</taxon>
        <taxon>Actinomycetota</taxon>
        <taxon>Actinomycetes</taxon>
        <taxon>Micrococcales</taxon>
        <taxon>Microbacteriaceae</taxon>
        <taxon>Candidatus Lumbricidiphila</taxon>
    </lineage>
</organism>
<evidence type="ECO:0000313" key="2">
    <source>
        <dbReference type="Proteomes" id="UP000219994"/>
    </source>
</evidence>
<evidence type="ECO:0000313" key="1">
    <source>
        <dbReference type="EMBL" id="PDQ34536.1"/>
    </source>
</evidence>
<dbReference type="AlphaFoldDB" id="A0A2A6FPL3"/>
<sequence>MTGADSEFTQSGAGEASTARCCSLLLPACGCHCRRVTAPMTVTTGLELLDLVPALLGFRPRTCIVIIALRGTSMTGAIRLDLPDPGPPTTIEHTAVGILSRMSVDTAIPLVYADDAVVDNATVGNNTVTDQTGTGRMSRLTILVALVRAMRMAGFTVPDGFLCLSSAWYSLHSPFEPRVWPPQDRFAQEAQAVTARGVSPVLDSAADLATVPPRCDAVASAVARELARLNYHHSRWLEPVRSGGPSGVPGALQALLTDRFVELSPHTLARALAALCYAPQRDALILEAAFGPRRGRPGNEDRALIIGESTVAPDRDNIVRVREVMMSLIAHAPTVYRCDPLCVAAWFQWAQGHGSAAARLVGYALQTNSEHPFARLFRRRLADGVLPEWVYHAREPHDTTNAAATTMSDATFPHFPP</sequence>
<protein>
    <recommendedName>
        <fullName evidence="3">DUF4192 domain-containing protein</fullName>
    </recommendedName>
</protein>
<proteinExistence type="predicted"/>
<comment type="caution">
    <text evidence="1">The sequence shown here is derived from an EMBL/GenBank/DDBJ whole genome shotgun (WGS) entry which is preliminary data.</text>
</comment>
<reference evidence="2" key="1">
    <citation type="submission" date="2017-03" db="EMBL/GenBank/DDBJ databases">
        <authorList>
            <person name="Lund M.B."/>
        </authorList>
    </citation>
    <scope>NUCLEOTIDE SEQUENCE [LARGE SCALE GENOMIC DNA]</scope>
</reference>